<dbReference type="Gene3D" id="1.20.91.20">
    <property type="entry name" value="Anaphylotoxins (complement system)"/>
    <property type="match status" value="1"/>
</dbReference>
<dbReference type="Gene3D" id="6.20.50.160">
    <property type="match status" value="1"/>
</dbReference>
<dbReference type="Gene3D" id="2.20.130.20">
    <property type="match status" value="1"/>
</dbReference>
<dbReference type="Pfam" id="PF17791">
    <property type="entry name" value="MG3"/>
    <property type="match status" value="1"/>
</dbReference>
<evidence type="ECO:0000256" key="1">
    <source>
        <dbReference type="ARBA" id="ARBA00004613"/>
    </source>
</evidence>
<dbReference type="Gene3D" id="1.50.10.20">
    <property type="match status" value="1"/>
</dbReference>
<protein>
    <recommendedName>
        <fullName evidence="15">Complement C4 gamma chain</fullName>
    </recommendedName>
</protein>
<name>A0ABD1JCW9_9TELE</name>
<dbReference type="Gene3D" id="2.60.40.10">
    <property type="entry name" value="Immunoglobulins"/>
    <property type="match status" value="2"/>
</dbReference>
<gene>
    <name evidence="13" type="ORF">ACEWY4_019434</name>
</gene>
<dbReference type="InterPro" id="IPR050473">
    <property type="entry name" value="A2M/Complement_sys"/>
</dbReference>
<dbReference type="Pfam" id="PF07677">
    <property type="entry name" value="A2M_recep"/>
    <property type="match status" value="1"/>
</dbReference>
<evidence type="ECO:0000313" key="14">
    <source>
        <dbReference type="Proteomes" id="UP001591681"/>
    </source>
</evidence>
<dbReference type="FunFam" id="2.60.40.10:FF:000155">
    <property type="entry name" value="complement C3 isoform X1"/>
    <property type="match status" value="1"/>
</dbReference>
<keyword evidence="7" id="KW-0882">Thioester bond</keyword>
<evidence type="ECO:0000256" key="7">
    <source>
        <dbReference type="ARBA" id="ARBA00022966"/>
    </source>
</evidence>
<dbReference type="InterPro" id="IPR041555">
    <property type="entry name" value="MG3"/>
</dbReference>
<evidence type="ECO:0000256" key="8">
    <source>
        <dbReference type="ARBA" id="ARBA00023157"/>
    </source>
</evidence>
<dbReference type="SMART" id="SM00104">
    <property type="entry name" value="ANATO"/>
    <property type="match status" value="1"/>
</dbReference>
<dbReference type="CDD" id="cd02896">
    <property type="entry name" value="complement_C3_C4_C5"/>
    <property type="match status" value="1"/>
</dbReference>
<evidence type="ECO:0000256" key="4">
    <source>
        <dbReference type="ARBA" id="ARBA00022690"/>
    </source>
</evidence>
<dbReference type="SUPFAM" id="SSF49410">
    <property type="entry name" value="Alpha-macroglobulin receptor domain"/>
    <property type="match status" value="1"/>
</dbReference>
<dbReference type="InterPro" id="IPR013783">
    <property type="entry name" value="Ig-like_fold"/>
</dbReference>
<dbReference type="InterPro" id="IPR040839">
    <property type="entry name" value="MG4"/>
</dbReference>
<dbReference type="InterPro" id="IPR011625">
    <property type="entry name" value="A2M_N_BRD"/>
</dbReference>
<dbReference type="PROSITE" id="PS50189">
    <property type="entry name" value="NTR"/>
    <property type="match status" value="1"/>
</dbReference>
<dbReference type="InterPro" id="IPR019742">
    <property type="entry name" value="MacrogloblnA2_CS"/>
</dbReference>
<dbReference type="Gene3D" id="2.60.40.1930">
    <property type="match status" value="3"/>
</dbReference>
<dbReference type="Pfam" id="PF01759">
    <property type="entry name" value="NTR"/>
    <property type="match status" value="1"/>
</dbReference>
<proteinExistence type="inferred from homology"/>
<comment type="similarity">
    <text evidence="2">Belongs to the protease inhibitor I39 (alpha-2-macroglobulin) family.</text>
</comment>
<evidence type="ECO:0000259" key="11">
    <source>
        <dbReference type="PROSITE" id="PS01178"/>
    </source>
</evidence>
<dbReference type="Pfam" id="PF07703">
    <property type="entry name" value="A2M_BRD"/>
    <property type="match status" value="1"/>
</dbReference>
<dbReference type="InterPro" id="IPR018933">
    <property type="entry name" value="Netrin_module_non-TIMP"/>
</dbReference>
<dbReference type="InterPro" id="IPR002890">
    <property type="entry name" value="MG2"/>
</dbReference>
<organism evidence="13 14">
    <name type="scientific">Coilia grayii</name>
    <name type="common">Gray's grenadier anchovy</name>
    <dbReference type="NCBI Taxonomy" id="363190"/>
    <lineage>
        <taxon>Eukaryota</taxon>
        <taxon>Metazoa</taxon>
        <taxon>Chordata</taxon>
        <taxon>Craniata</taxon>
        <taxon>Vertebrata</taxon>
        <taxon>Euteleostomi</taxon>
        <taxon>Actinopterygii</taxon>
        <taxon>Neopterygii</taxon>
        <taxon>Teleostei</taxon>
        <taxon>Clupei</taxon>
        <taxon>Clupeiformes</taxon>
        <taxon>Clupeoidei</taxon>
        <taxon>Engraulidae</taxon>
        <taxon>Coilinae</taxon>
        <taxon>Coilia</taxon>
    </lineage>
</organism>
<dbReference type="SMART" id="SM00643">
    <property type="entry name" value="C345C"/>
    <property type="match status" value="1"/>
</dbReference>
<dbReference type="InterPro" id="IPR047565">
    <property type="entry name" value="Alpha-macroglob_thiol-ester_cl"/>
</dbReference>
<dbReference type="InterPro" id="IPR018081">
    <property type="entry name" value="Anaphylatoxin_comp_syst"/>
</dbReference>
<dbReference type="SUPFAM" id="SSF47686">
    <property type="entry name" value="Anaphylotoxins (complement system)"/>
    <property type="match status" value="1"/>
</dbReference>
<keyword evidence="3" id="KW-0964">Secreted</keyword>
<dbReference type="InterPro" id="IPR001599">
    <property type="entry name" value="Macroglobln_a2"/>
</dbReference>
<dbReference type="Pfam" id="PF01835">
    <property type="entry name" value="MG2"/>
    <property type="match status" value="1"/>
</dbReference>
<accession>A0ABD1JCW9</accession>
<dbReference type="InterPro" id="IPR036595">
    <property type="entry name" value="A-macroglobulin_rcpt-bd_sf"/>
</dbReference>
<keyword evidence="4" id="KW-0646">Protease inhibitor</keyword>
<feature type="signal peptide" evidence="10">
    <location>
        <begin position="1"/>
        <end position="21"/>
    </location>
</feature>
<evidence type="ECO:0000313" key="13">
    <source>
        <dbReference type="EMBL" id="KAL2083916.1"/>
    </source>
</evidence>
<sequence>MMGSAILLLLGLLGAAHLVACSNRFLVTAPSVFHVGVREHVAVQLGQALFNSPVTLYLEHETSRELMSAKVTDEFKNGEEGTIKTFELEVMNKPSRLEGTPPYLMLVCEIKGERKMVRVLVSQHRGYIFIQTDQPVYNPDQKVHYRIFTLDHAMRPQGELVHISIMNAGGNRIKHSTLRTADGIMSRNFDIPDVSEPGTWRITAHYEGDEKNAATREFKVQKFVLPSFVASIRAERNFYLANSKDFHFSIEAKYSYGENVKGTFHSRFGLKNKAGKITFIRGMEQAGPVVDGKADVSVSDFEDFLKGVNATTPELAEAEAQLYIAVSVIDINSGELQEAEATFPIVLHPYLVDLSRVHSHFIPRLPFEPAVVVRFPNGSPAPGIRTLIEVAQSQEKLCDQNSNADGLAYCAFNIPTDAKSITLKVTVEGSVHQETLTPASSASGSFLYISTISRVVGMGESVKVQFRAVNSDPADGFFYYMIFSKGELRDSGSEKASALTQTQIPISHDMVPSFRLLAYFYHPNGDIISNSIWVDVQDACKGTISLSHSEPTPEPGKSTKVTIDLGGQKATVALLGVDKAIYGVNSPNKLTPKQVFSSMQSYDLGCSYGGGSDTAAVFNQAGLSFISSSSMKSQMRNGFSCESGFRRQRRSLDLQKKMAEREMRYTDRRLQRCCHSGLVLMPMRMTCEERAERVRLRHAQDCVDAFLECCREGTLLRDRKRLEDKPKGYGRVASAEDIEDFFDNEVQIIRQFFPPSFSFVDITVEGKKEYGLVMPDSITTWEIQSVSLSPSHGICVAEPLDITVFKEVFLSLRLPYSVKRFEQLAIPVVVYNYGEKDKEFAVHMKQADGLCSPAAKTSNSYQNITVKAHSANTVTFSAVPMTFGSIPITVQLYDTVNEMGVDAITKTLSVKAEGLLSKKEDTFYLNMDGRSDSNYIIQGEFPNNTVPDSGTNVFVKIEGEVFGMATAVPMLSASKVQHLINAPMGCAEQTMMLMSPTALSLRYLDHGNHWLDLPPGTRDKAIDFIEKGYERVLNYKKPDGSYGAWLDHPSSTWLTALVVKVLSLVAGRQAEIRGQQGRPERVITEKDIQHSVQYLINIQNKPAGSFTDLHPVIHREMQGGIGGEEEEASLTAFVTVAIHHSLPFLTEDLRKEAETSISKSTDYLLNRFSDLKRPFAMAITAYCLSTCIPDRSLSRSAWEKLKSIVTKEGDCKVWRASFKLDARGSRYMGAEALTVETTAYALLTAVAQEDNTWADDAACYLASRENYRGGWSSTQDTIVALEALSMYAISRPESPVSRINVLFHVPGKSQTESLATDDSGLSVETDLKRLVGNSIRATVKGEGKAKMKVVKVFHVFEPETRCEDVSISVTVKGKMEYTEEILQNYDYDYEEEDGVKREKREVGDVPRTAIEWFDARSRRKRDAKQGEESQENVKYSVCVSYNLERNLTGMAVADITLLSGFDVEVADLEKLKEGADQYISHYEVSHNRVLLYFNEILQGRECILFGAKQIVPIGLIQPAPAIFYDYYEPDRKCNIFYSAPKRSKMISQLCSEDVCECAERPCFKEKKYSSESKILKSHRFSHACYDPVVEYGYEVLINSAEQKSSFELYSGTVKSIFRATGDISVSKGDTRVFVKRMSCKGSLAVGKTYLIMGYDGTTKDIDGEMQYLLDSKSWVEEKPDEQSCKATIKRSYCKGYKDFIREYEFDGCTQ</sequence>
<keyword evidence="6" id="KW-0722">Serine protease inhibitor</keyword>
<dbReference type="InterPro" id="IPR009048">
    <property type="entry name" value="A-macroglobulin_rcpt-bd"/>
</dbReference>
<dbReference type="Pfam" id="PF07678">
    <property type="entry name" value="TED_complement"/>
    <property type="match status" value="1"/>
</dbReference>
<dbReference type="InterPro" id="IPR008993">
    <property type="entry name" value="TIMP-like_OB-fold"/>
</dbReference>
<dbReference type="PANTHER" id="PTHR11412:SF144">
    <property type="entry name" value="COMPLEMENT C4-B"/>
    <property type="match status" value="1"/>
</dbReference>
<dbReference type="GO" id="GO:0005576">
    <property type="term" value="C:extracellular region"/>
    <property type="evidence" value="ECO:0007669"/>
    <property type="project" value="UniProtKB-SubCell"/>
</dbReference>
<dbReference type="Pfam" id="PF01821">
    <property type="entry name" value="ANATO"/>
    <property type="match status" value="1"/>
</dbReference>
<dbReference type="PANTHER" id="PTHR11412">
    <property type="entry name" value="MACROGLOBULIN / COMPLEMENT"/>
    <property type="match status" value="1"/>
</dbReference>
<dbReference type="SMART" id="SM01419">
    <property type="entry name" value="Thiol-ester_cl"/>
    <property type="match status" value="1"/>
</dbReference>
<dbReference type="SMART" id="SM01361">
    <property type="entry name" value="A2M_recep"/>
    <property type="match status" value="1"/>
</dbReference>
<evidence type="ECO:0000256" key="6">
    <source>
        <dbReference type="ARBA" id="ARBA00022900"/>
    </source>
</evidence>
<dbReference type="SUPFAM" id="SSF50242">
    <property type="entry name" value="TIMP-like"/>
    <property type="match status" value="1"/>
</dbReference>
<keyword evidence="14" id="KW-1185">Reference proteome</keyword>
<dbReference type="EMBL" id="JBHFQA010000017">
    <property type="protein sequence ID" value="KAL2083916.1"/>
    <property type="molecule type" value="Genomic_DNA"/>
</dbReference>
<keyword evidence="8" id="KW-1015">Disulfide bond</keyword>
<dbReference type="Gene3D" id="2.60.120.1540">
    <property type="match status" value="1"/>
</dbReference>
<dbReference type="GO" id="GO:0004867">
    <property type="term" value="F:serine-type endopeptidase inhibitor activity"/>
    <property type="evidence" value="ECO:0007669"/>
    <property type="project" value="UniProtKB-KW"/>
</dbReference>
<dbReference type="FunFam" id="2.40.50.120:FF:000013">
    <property type="entry name" value="Complement C3"/>
    <property type="match status" value="1"/>
</dbReference>
<dbReference type="FunFam" id="2.60.40.1930:FF:000001">
    <property type="entry name" value="CD109 isoform 3"/>
    <property type="match status" value="1"/>
</dbReference>
<dbReference type="Gene3D" id="2.40.50.120">
    <property type="match status" value="1"/>
</dbReference>
<dbReference type="Proteomes" id="UP001591681">
    <property type="component" value="Unassembled WGS sequence"/>
</dbReference>
<feature type="domain" description="Anaphylatoxin-like" evidence="11">
    <location>
        <begin position="673"/>
        <end position="710"/>
    </location>
</feature>
<dbReference type="FunFam" id="2.60.40.690:FF:000002">
    <property type="entry name" value="Complement C4 isoform-A"/>
    <property type="match status" value="1"/>
</dbReference>
<reference evidence="13 14" key="1">
    <citation type="submission" date="2024-09" db="EMBL/GenBank/DDBJ databases">
        <title>A chromosome-level genome assembly of Gray's grenadier anchovy, Coilia grayii.</title>
        <authorList>
            <person name="Fu Z."/>
        </authorList>
    </citation>
    <scope>NUCLEOTIDE SEQUENCE [LARGE SCALE GENOMIC DNA]</scope>
    <source>
        <strain evidence="13">G4</strain>
        <tissue evidence="13">Muscle</tissue>
    </source>
</reference>
<dbReference type="InterPro" id="IPR001134">
    <property type="entry name" value="Netrin_domain"/>
</dbReference>
<dbReference type="SUPFAM" id="SSF48239">
    <property type="entry name" value="Terpenoid cyclases/Protein prenyltransferases"/>
    <property type="match status" value="1"/>
</dbReference>
<dbReference type="Pfam" id="PF17789">
    <property type="entry name" value="MG4"/>
    <property type="match status" value="1"/>
</dbReference>
<dbReference type="SMART" id="SM01359">
    <property type="entry name" value="A2M_N_2"/>
    <property type="match status" value="1"/>
</dbReference>
<evidence type="ECO:0000256" key="9">
    <source>
        <dbReference type="ARBA" id="ARBA00023180"/>
    </source>
</evidence>
<evidence type="ECO:0000256" key="10">
    <source>
        <dbReference type="SAM" id="SignalP"/>
    </source>
</evidence>
<dbReference type="Pfam" id="PF00207">
    <property type="entry name" value="A2M"/>
    <property type="match status" value="1"/>
</dbReference>
<feature type="chain" id="PRO_5044797282" description="Complement C4 gamma chain" evidence="10">
    <location>
        <begin position="22"/>
        <end position="1710"/>
    </location>
</feature>
<dbReference type="PROSITE" id="PS00477">
    <property type="entry name" value="ALPHA_2_MACROGLOBULIN"/>
    <property type="match status" value="1"/>
</dbReference>
<comment type="caution">
    <text evidence="13">The sequence shown here is derived from an EMBL/GenBank/DDBJ whole genome shotgun (WGS) entry which is preliminary data.</text>
</comment>
<dbReference type="CDD" id="cd00017">
    <property type="entry name" value="ANATO"/>
    <property type="match status" value="1"/>
</dbReference>
<dbReference type="InterPro" id="IPR000020">
    <property type="entry name" value="Anaphylatoxin/fibulin"/>
</dbReference>
<evidence type="ECO:0008006" key="15">
    <source>
        <dbReference type="Google" id="ProtNLM"/>
    </source>
</evidence>
<dbReference type="PROSITE" id="PS01178">
    <property type="entry name" value="ANAPHYLATOXIN_2"/>
    <property type="match status" value="1"/>
</dbReference>
<keyword evidence="5 10" id="KW-0732">Signal</keyword>
<dbReference type="Gene3D" id="2.60.40.1940">
    <property type="match status" value="1"/>
</dbReference>
<evidence type="ECO:0000256" key="3">
    <source>
        <dbReference type="ARBA" id="ARBA00022525"/>
    </source>
</evidence>
<evidence type="ECO:0000259" key="12">
    <source>
        <dbReference type="PROSITE" id="PS50189"/>
    </source>
</evidence>
<dbReference type="SMART" id="SM01360">
    <property type="entry name" value="A2M"/>
    <property type="match status" value="1"/>
</dbReference>
<evidence type="ECO:0000256" key="5">
    <source>
        <dbReference type="ARBA" id="ARBA00022729"/>
    </source>
</evidence>
<comment type="subcellular location">
    <subcellularLocation>
        <location evidence="1">Secreted</location>
    </subcellularLocation>
</comment>
<dbReference type="InterPro" id="IPR011626">
    <property type="entry name" value="Alpha-macroglobulin_TED"/>
</dbReference>
<dbReference type="Gene3D" id="2.60.40.690">
    <property type="entry name" value="Alpha-macroglobulin, receptor-binding domain"/>
    <property type="match status" value="1"/>
</dbReference>
<keyword evidence="9" id="KW-0325">Glycoprotein</keyword>
<dbReference type="InterPro" id="IPR008930">
    <property type="entry name" value="Terpenoid_cyclase/PrenylTrfase"/>
</dbReference>
<feature type="domain" description="NTR" evidence="12">
    <location>
        <begin position="1562"/>
        <end position="1708"/>
    </location>
</feature>
<evidence type="ECO:0000256" key="2">
    <source>
        <dbReference type="ARBA" id="ARBA00010952"/>
    </source>
</evidence>